<accession>A0ABQ0JB37</accession>
<feature type="chain" id="PRO_5045832189" description="Porin" evidence="1">
    <location>
        <begin position="21"/>
        <end position="44"/>
    </location>
</feature>
<gene>
    <name evidence="2" type="ORF">JCM19239_2314</name>
</gene>
<organism evidence="2 3">
    <name type="scientific">Vibrio variabilis</name>
    <dbReference type="NCBI Taxonomy" id="990271"/>
    <lineage>
        <taxon>Bacteria</taxon>
        <taxon>Pseudomonadati</taxon>
        <taxon>Pseudomonadota</taxon>
        <taxon>Gammaproteobacteria</taxon>
        <taxon>Vibrionales</taxon>
        <taxon>Vibrionaceae</taxon>
        <taxon>Vibrio</taxon>
    </lineage>
</organism>
<evidence type="ECO:0000256" key="1">
    <source>
        <dbReference type="SAM" id="SignalP"/>
    </source>
</evidence>
<sequence>MKKSLTAVSVAALMATSVQAADNSGTVEAYIDQDSNAGLYSDWM</sequence>
<name>A0ABQ0JB37_9VIBR</name>
<keyword evidence="3" id="KW-1185">Reference proteome</keyword>
<feature type="signal peptide" evidence="1">
    <location>
        <begin position="1"/>
        <end position="20"/>
    </location>
</feature>
<dbReference type="EMBL" id="BBMS01000014">
    <property type="protein sequence ID" value="GAL25983.1"/>
    <property type="molecule type" value="Genomic_DNA"/>
</dbReference>
<proteinExistence type="predicted"/>
<evidence type="ECO:0000313" key="3">
    <source>
        <dbReference type="Proteomes" id="UP000029223"/>
    </source>
</evidence>
<evidence type="ECO:0000313" key="2">
    <source>
        <dbReference type="EMBL" id="GAL25983.1"/>
    </source>
</evidence>
<dbReference type="Proteomes" id="UP000029223">
    <property type="component" value="Unassembled WGS sequence"/>
</dbReference>
<reference evidence="3" key="1">
    <citation type="submission" date="2014-09" db="EMBL/GenBank/DDBJ databases">
        <title>Vibrio variabilis JCM 19239. (C206) whole genome shotgun sequence.</title>
        <authorList>
            <person name="Sawabe T."/>
            <person name="Meirelles P."/>
            <person name="Nakanishi M."/>
            <person name="Sayaka M."/>
            <person name="Hattori M."/>
            <person name="Ohkuma M."/>
        </authorList>
    </citation>
    <scope>NUCLEOTIDE SEQUENCE [LARGE SCALE GENOMIC DNA]</scope>
    <source>
        <strain evidence="3">JCM 19239</strain>
    </source>
</reference>
<reference evidence="3" key="2">
    <citation type="submission" date="2014-09" db="EMBL/GenBank/DDBJ databases">
        <authorList>
            <consortium name="NBRP consortium"/>
            <person name="Sawabe T."/>
            <person name="Meirelles P."/>
            <person name="Nakanishi M."/>
            <person name="Sayaka M."/>
            <person name="Hattori M."/>
            <person name="Ohkuma M."/>
        </authorList>
    </citation>
    <scope>NUCLEOTIDE SEQUENCE [LARGE SCALE GENOMIC DNA]</scope>
    <source>
        <strain evidence="3">JCM 19239</strain>
    </source>
</reference>
<evidence type="ECO:0008006" key="4">
    <source>
        <dbReference type="Google" id="ProtNLM"/>
    </source>
</evidence>
<comment type="caution">
    <text evidence="2">The sequence shown here is derived from an EMBL/GenBank/DDBJ whole genome shotgun (WGS) entry which is preliminary data.</text>
</comment>
<protein>
    <recommendedName>
        <fullName evidence="4">Porin</fullName>
    </recommendedName>
</protein>
<keyword evidence="1" id="KW-0732">Signal</keyword>